<keyword evidence="2" id="KW-1185">Reference proteome</keyword>
<name>A0A4D6LKT3_VIGUN</name>
<proteinExistence type="predicted"/>
<organism evidence="1 2">
    <name type="scientific">Vigna unguiculata</name>
    <name type="common">Cowpea</name>
    <dbReference type="NCBI Taxonomy" id="3917"/>
    <lineage>
        <taxon>Eukaryota</taxon>
        <taxon>Viridiplantae</taxon>
        <taxon>Streptophyta</taxon>
        <taxon>Embryophyta</taxon>
        <taxon>Tracheophyta</taxon>
        <taxon>Spermatophyta</taxon>
        <taxon>Magnoliopsida</taxon>
        <taxon>eudicotyledons</taxon>
        <taxon>Gunneridae</taxon>
        <taxon>Pentapetalae</taxon>
        <taxon>rosids</taxon>
        <taxon>fabids</taxon>
        <taxon>Fabales</taxon>
        <taxon>Fabaceae</taxon>
        <taxon>Papilionoideae</taxon>
        <taxon>50 kb inversion clade</taxon>
        <taxon>NPAAA clade</taxon>
        <taxon>indigoferoid/millettioid clade</taxon>
        <taxon>Phaseoleae</taxon>
        <taxon>Vigna</taxon>
    </lineage>
</organism>
<reference evidence="1 2" key="1">
    <citation type="submission" date="2019-04" db="EMBL/GenBank/DDBJ databases">
        <title>An improved genome assembly and genetic linkage map for asparagus bean, Vigna unguiculata ssp. sesquipedialis.</title>
        <authorList>
            <person name="Xia Q."/>
            <person name="Zhang R."/>
            <person name="Dong Y."/>
        </authorList>
    </citation>
    <scope>NUCLEOTIDE SEQUENCE [LARGE SCALE GENOMIC DNA]</scope>
    <source>
        <tissue evidence="1">Leaf</tissue>
    </source>
</reference>
<dbReference type="Proteomes" id="UP000501690">
    <property type="component" value="Linkage Group LG4"/>
</dbReference>
<evidence type="ECO:0000313" key="2">
    <source>
        <dbReference type="Proteomes" id="UP000501690"/>
    </source>
</evidence>
<sequence length="236" mass="25964">MGAGSANGVKGPKVGLIELSETTVRKDIEINVPESLMDSIDNMEPKALVKAMVEFSTGRSHFYTADGNTKCSFFWIGNPWRYKVISREDLLVVEKDVVDTLMQFSNKMPTKGLVRVHMAQLGKKNLTLFQTLRKEKAVKAKVAENTMVPNLQDSLVDVHVHGGTKRKVKFPIRSGKGKDVKKVRAAVMGAGSANGVKGPKVGLIELSETTVRKDIEINVPESLMDSIDNMEPKALR</sequence>
<protein>
    <submittedName>
        <fullName evidence="1">Uncharacterized protein</fullName>
    </submittedName>
</protein>
<accession>A0A4D6LKT3</accession>
<evidence type="ECO:0000313" key="1">
    <source>
        <dbReference type="EMBL" id="QCD89123.1"/>
    </source>
</evidence>
<gene>
    <name evidence="1" type="ORF">DEO72_LG4g61</name>
</gene>
<dbReference type="EMBL" id="CP039348">
    <property type="protein sequence ID" value="QCD89123.1"/>
    <property type="molecule type" value="Genomic_DNA"/>
</dbReference>
<dbReference type="AlphaFoldDB" id="A0A4D6LKT3"/>